<dbReference type="PROSITE" id="PS00028">
    <property type="entry name" value="ZINC_FINGER_C2H2_1"/>
    <property type="match status" value="1"/>
</dbReference>
<sequence length="383" mass="42843">MCAFCNEEGIVKTCTRKNDLKRHIEDFHNTNAQWHCRHRGCELVFDWQTAYKAHLKQAHGGSRMSLDEAKVNLCPQVVFACGFDNCLQVFEAHRDSEAQHVFKEYVSHVVKHFDDGAQSGQWTYSSRIRNLLRQLQVSRAVLRKRLETRHIGDICLLINYAICLGRDPSQAGKFREDFVTPFRDTCTEAGLGHNTLKRPMSQESEDTFNFRISRGSNPVLAQYINAQRRLYVPRQQGGSRRPRQSIPTSTPTSNPMNTPSLGGPLNSHLGDQLGAGNTYYATSMSEGSPGSPSYDGSAAASHSFNSPNGMMHQSPHGRMMPDDLRSLRSMARFSTPYAASMHSPCTPDSMGGSAGLEPNQGQGFFHPHDHHHHPSAVRHPHAY</sequence>
<dbReference type="Proteomes" id="UP000838763">
    <property type="component" value="Unassembled WGS sequence"/>
</dbReference>
<comment type="caution">
    <text evidence="3">The sequence shown here is derived from an EMBL/GenBank/DDBJ whole genome shotgun (WGS) entry which is preliminary data.</text>
</comment>
<feature type="domain" description="C2H2-type" evidence="2">
    <location>
        <begin position="36"/>
        <end position="59"/>
    </location>
</feature>
<reference evidence="3" key="1">
    <citation type="submission" date="2022-11" db="EMBL/GenBank/DDBJ databases">
        <authorList>
            <person name="Scott C."/>
            <person name="Bruce N."/>
        </authorList>
    </citation>
    <scope>NUCLEOTIDE SEQUENCE</scope>
</reference>
<feature type="compositionally biased region" description="Low complexity" evidence="1">
    <location>
        <begin position="233"/>
        <end position="260"/>
    </location>
</feature>
<gene>
    <name evidence="3" type="ORF">PPNO1_LOCUS1662</name>
</gene>
<keyword evidence="4" id="KW-1185">Reference proteome</keyword>
<accession>A0A9P1GX10</accession>
<evidence type="ECO:0000256" key="1">
    <source>
        <dbReference type="SAM" id="MobiDB-lite"/>
    </source>
</evidence>
<dbReference type="OrthoDB" id="5208775at2759"/>
<feature type="compositionally biased region" description="Polar residues" evidence="1">
    <location>
        <begin position="279"/>
        <end position="291"/>
    </location>
</feature>
<protein>
    <recommendedName>
        <fullName evidence="2">C2H2-type domain-containing protein</fullName>
    </recommendedName>
</protein>
<name>A0A9P1GX10_9PEZI</name>
<evidence type="ECO:0000313" key="4">
    <source>
        <dbReference type="Proteomes" id="UP000838763"/>
    </source>
</evidence>
<proteinExistence type="predicted"/>
<dbReference type="InterPro" id="IPR013087">
    <property type="entry name" value="Znf_C2H2_type"/>
</dbReference>
<organism evidence="3 4">
    <name type="scientific">Parascedosporium putredinis</name>
    <dbReference type="NCBI Taxonomy" id="1442378"/>
    <lineage>
        <taxon>Eukaryota</taxon>
        <taxon>Fungi</taxon>
        <taxon>Dikarya</taxon>
        <taxon>Ascomycota</taxon>
        <taxon>Pezizomycotina</taxon>
        <taxon>Sordariomycetes</taxon>
        <taxon>Hypocreomycetidae</taxon>
        <taxon>Microascales</taxon>
        <taxon>Microascaceae</taxon>
        <taxon>Parascedosporium</taxon>
    </lineage>
</organism>
<dbReference type="AlphaFoldDB" id="A0A9P1GX10"/>
<dbReference type="EMBL" id="CALLCH030000003">
    <property type="protein sequence ID" value="CAI4211890.1"/>
    <property type="molecule type" value="Genomic_DNA"/>
</dbReference>
<feature type="region of interest" description="Disordered" evidence="1">
    <location>
        <begin position="346"/>
        <end position="383"/>
    </location>
</feature>
<feature type="compositionally biased region" description="Basic residues" evidence="1">
    <location>
        <begin position="368"/>
        <end position="383"/>
    </location>
</feature>
<evidence type="ECO:0000259" key="2">
    <source>
        <dbReference type="PROSITE" id="PS00028"/>
    </source>
</evidence>
<dbReference type="SMART" id="SM00355">
    <property type="entry name" value="ZnF_C2H2"/>
    <property type="match status" value="2"/>
</dbReference>
<feature type="region of interest" description="Disordered" evidence="1">
    <location>
        <begin position="231"/>
        <end position="317"/>
    </location>
</feature>
<evidence type="ECO:0000313" key="3">
    <source>
        <dbReference type="EMBL" id="CAI4211890.1"/>
    </source>
</evidence>